<dbReference type="NCBIfam" id="TIGR01643">
    <property type="entry name" value="YD_repeat_2x"/>
    <property type="match status" value="1"/>
</dbReference>
<sequence>MRRLSHAASGSVVRAVLALVIAVLLAGSTEAVAAPAKPPEPPARVDPHDVPLLPSVPPRVPQPEKPSTADFSGVSRLDGGAGTHFNPQRSKPVARSMFVTEYENPDGTRSVRQSSQPLNVQDAKGAWLPVDTTLKPDPATKRPETAQHPLSPSLAEKANDPAVLQVETAGHTASLALDQAAPAQAAVKGDSVTYSEVAAGTDLEYEVTPGAVKETVKLKRPPADGRSSWRFKLNTGGLTPKLEANGSVTLADEAGKAKLVLPPVETWDSAGHGDTAPAMTGGTYRLEQAGTDWWLTVAVDPGWLTDPKRVYPVSIDPTFTYGVQYSFAYRSDGTDCSNCGLRIGNSQGNGDTYNRSVAHFDYSPLWGKTVVGATMELTRNTSVVGSVKTWNANLYHASNNDFNGVGPFLAGGLIGDVGSFASPGLTTFLRDRVNAHDVNISFMMIGAENPGVWTYKNLNATLTVDTGSPAPATTLVAPVDKSVVTTLTPTLSVQPVTDPDGEAVKYCFRVATGSDAKSGVVIESGCLPTPTWAVPAGVLQDGVAYTWQAMTFSGSTTITPAWVGHLKVDQRIGDHGPSPTDDAGPVTVNLANGNASLGQQTPSFTTVGGNAGLNFTFNSQQREPKGLKASYFVDLSHNGLISDPQQPVLVRTEPQVNVDWGTDSPFPPALPADWFVTRWEGFFQAPVAGTYQFAGVHDDGAVVWVNGAKVYDVGTPSDVNWTESTNVTLTAGQRVPIKVENAEATGAARMRLFVRTSDNTTVAPQIVPADWLFTNDLPALPQGWTLSADLDGDGTSYTESKVTDQNIVLTDATGAKHTWTKKSTGGYTAPDNEDGVLALDTGGRVTLHDGGDVFTFRTDGKLDTQASAVDSRKPAALQNIYTGTPSRLSQIKDPVSGRVHTLHYQRAGDDCYGSTSVPPGADAVPPSQMLCRVTYWDGSQTALWYVQGRLARIEDPGAENNDYLYDEGGRVTGVRSPLATDWVAADPASRNLIDYYTTIGYAGQNGKTQVTNVTEAAPGPGQPRPKTTYRYDPGTHTSYTDTAGLSSATGFASKVTYDDADRTLSTTDAAGKTSMQEWAPKDLPLSTTDAAGRKTTTVYDYADRPTDSYGLAPASCFAGQVPNGTCGMSHGHTGYDESINGLAAAFYDNPTLSGVPKVQRTGIGPADSTVKSPWEYSNDVVPGMSADAFSLRLTGDLVFPAAGDYKLRANVDDGIRMWVDDQLVMDYWQVSNPAWREATVHADAAGQAKRIRIDYYDNGGYAKLDLDWIAPGKPEELIPGSALRPRYGLTTSTTAVESDGVPDKVGTTRFDENGIDPVYGLATSGQGNPSGLKINGSVAYETPGTRYLRKTSKTMATGATTTYAYYGDTETRANPCVPGSVVAQGGLPKLVTSTTPAAGPARVDEQVYDASGRVIAEATGGDWTCTTYDNRDRPIEERVPASATSPARTVTHTYAVGGDPLTSSVSDDKGTITTTADLLGRVVAYTDVNGVRTTTSYDQVGRVTSSTITPPNSADLPRTLSFTYDDAGRVQTQKLDSTVLASVAYDNAGELASVTYANGSSLSAVGKDNAARLLSLDWKTSDNQHVVSQVGRTSAGTIIDETLAGTDARPNAPNYVYDGAGRLTEAYVTGHHYTYDYTATASATCPAGTQANAGLNTNRMRLLDHTASGTAETRYCYDAADRLLATEGATTLTGFTYDTNGNTTNWTGSDGGTTTLTWDGSDRNTGARTTGLTPALNADIAYTRDATDRIIRRDPRDCDNNTVTRYSFTSDGDSPDLTLNTDNRLTSLSVSLPGGALYTSRLGTDGTFTPTYDHPSIRGDLVLTTDTAGHQAGALRSYDPYGQPLAPSGTVDTQNVPDNSPGSMDYGWLGQHQRPYEHTGALSLVQMGARPYSPLLGRFLSVDPDEGGSANDYDYVAGDPINAVDLDGHGFWGSLWNGIKSVARVVTPIAEWASIVPGPIGAIASGVAAAGNAIQGNWGKVALFAAGAVTWGAATTAYKAARIVRAAGKTVKMGGGIRASRLTSRVAGRVWVGKGASRVGPGGRYRLSNDKLRQYRPPSYKAKHRTWQSNFERRTKPKGPWKHNYHVRHRRFW</sequence>
<keyword evidence="2" id="KW-0732">Signal</keyword>
<feature type="region of interest" description="Disordered" evidence="1">
    <location>
        <begin position="33"/>
        <end position="70"/>
    </location>
</feature>
<organism evidence="4 5">
    <name type="scientific">Amycolatopsis sulphurea</name>
    <dbReference type="NCBI Taxonomy" id="76022"/>
    <lineage>
        <taxon>Bacteria</taxon>
        <taxon>Bacillati</taxon>
        <taxon>Actinomycetota</taxon>
        <taxon>Actinomycetes</taxon>
        <taxon>Pseudonocardiales</taxon>
        <taxon>Pseudonocardiaceae</taxon>
        <taxon>Amycolatopsis</taxon>
    </lineage>
</organism>
<dbReference type="Gene3D" id="2.180.10.10">
    <property type="entry name" value="RHS repeat-associated core"/>
    <property type="match status" value="1"/>
</dbReference>
<dbReference type="PROSITE" id="PS51820">
    <property type="entry name" value="PA14"/>
    <property type="match status" value="2"/>
</dbReference>
<dbReference type="InterPro" id="IPR011658">
    <property type="entry name" value="PA14_dom"/>
</dbReference>
<name>A0A2A9G2H1_9PSEU</name>
<dbReference type="Pfam" id="PF07691">
    <property type="entry name" value="PA14"/>
    <property type="match status" value="2"/>
</dbReference>
<dbReference type="InterPro" id="IPR037524">
    <property type="entry name" value="PA14/GLEYA"/>
</dbReference>
<dbReference type="NCBIfam" id="TIGR03696">
    <property type="entry name" value="Rhs_assc_core"/>
    <property type="match status" value="1"/>
</dbReference>
<proteinExistence type="predicted"/>
<feature type="chain" id="PRO_5011998647" evidence="2">
    <location>
        <begin position="34"/>
        <end position="2093"/>
    </location>
</feature>
<accession>A0A2A9G2H1</accession>
<dbReference type="RefSeq" id="WP_386999628.1">
    <property type="nucleotide sequence ID" value="NZ_JBIAKZ010000007.1"/>
</dbReference>
<gene>
    <name evidence="4" type="ORF">ATK36_0699</name>
</gene>
<feature type="domain" description="PA14" evidence="3">
    <location>
        <begin position="1137"/>
        <end position="1282"/>
    </location>
</feature>
<reference evidence="4 5" key="1">
    <citation type="submission" date="2017-10" db="EMBL/GenBank/DDBJ databases">
        <title>Sequencing the genomes of 1000 actinobacteria strains.</title>
        <authorList>
            <person name="Klenk H.-P."/>
        </authorList>
    </citation>
    <scope>NUCLEOTIDE SEQUENCE [LARGE SCALE GENOMIC DNA]</scope>
    <source>
        <strain evidence="4 5">DSM 46092</strain>
    </source>
</reference>
<dbReference type="InterPro" id="IPR050708">
    <property type="entry name" value="T6SS_VgrG/RHS"/>
</dbReference>
<keyword evidence="5" id="KW-1185">Reference proteome</keyword>
<evidence type="ECO:0000259" key="3">
    <source>
        <dbReference type="PROSITE" id="PS51820"/>
    </source>
</evidence>
<feature type="compositionally biased region" description="Pro residues" evidence="1">
    <location>
        <begin position="54"/>
        <end position="64"/>
    </location>
</feature>
<evidence type="ECO:0000256" key="2">
    <source>
        <dbReference type="SAM" id="SignalP"/>
    </source>
</evidence>
<dbReference type="InterPro" id="IPR006530">
    <property type="entry name" value="YD"/>
</dbReference>
<dbReference type="PANTHER" id="PTHR32305">
    <property type="match status" value="1"/>
</dbReference>
<dbReference type="EMBL" id="PDJK01000001">
    <property type="protein sequence ID" value="PFG57136.1"/>
    <property type="molecule type" value="Genomic_DNA"/>
</dbReference>
<feature type="region of interest" description="Disordered" evidence="1">
    <location>
        <begin position="133"/>
        <end position="153"/>
    </location>
</feature>
<evidence type="ECO:0000313" key="4">
    <source>
        <dbReference type="EMBL" id="PFG57136.1"/>
    </source>
</evidence>
<dbReference type="InterPro" id="IPR022385">
    <property type="entry name" value="Rhs_assc_core"/>
</dbReference>
<dbReference type="Gene3D" id="3.90.182.10">
    <property type="entry name" value="Toxin - Anthrax Protective Antigen,domain 1"/>
    <property type="match status" value="2"/>
</dbReference>
<evidence type="ECO:0000256" key="1">
    <source>
        <dbReference type="SAM" id="MobiDB-lite"/>
    </source>
</evidence>
<feature type="signal peptide" evidence="2">
    <location>
        <begin position="1"/>
        <end position="33"/>
    </location>
</feature>
<dbReference type="SMART" id="SM00758">
    <property type="entry name" value="PA14"/>
    <property type="match status" value="2"/>
</dbReference>
<dbReference type="Proteomes" id="UP000243542">
    <property type="component" value="Unassembled WGS sequence"/>
</dbReference>
<evidence type="ECO:0000313" key="5">
    <source>
        <dbReference type="Proteomes" id="UP000243542"/>
    </source>
</evidence>
<comment type="caution">
    <text evidence="4">The sequence shown here is derived from an EMBL/GenBank/DDBJ whole genome shotgun (WGS) entry which is preliminary data.</text>
</comment>
<protein>
    <submittedName>
        <fullName evidence="4">RHS repeat-associated protein</fullName>
    </submittedName>
</protein>
<dbReference type="PANTHER" id="PTHR32305:SF15">
    <property type="entry name" value="PROTEIN RHSA-RELATED"/>
    <property type="match status" value="1"/>
</dbReference>
<feature type="domain" description="PA14" evidence="3">
    <location>
        <begin position="622"/>
        <end position="770"/>
    </location>
</feature>
<dbReference type="SUPFAM" id="SSF56988">
    <property type="entry name" value="Anthrax protective antigen"/>
    <property type="match status" value="2"/>
</dbReference>